<dbReference type="Proteomes" id="UP000798662">
    <property type="component" value="Chromosome 1"/>
</dbReference>
<reference evidence="1" key="1">
    <citation type="submission" date="2019-11" db="EMBL/GenBank/DDBJ databases">
        <title>Nori genome reveals adaptations in red seaweeds to the harsh intertidal environment.</title>
        <authorList>
            <person name="Wang D."/>
            <person name="Mao Y."/>
        </authorList>
    </citation>
    <scope>NUCLEOTIDE SEQUENCE</scope>
    <source>
        <tissue evidence="1">Gametophyte</tissue>
    </source>
</reference>
<accession>A0ACC3BY62</accession>
<sequence length="481" mass="51725">MDSPGDADSADMVAASAPVERYDLDPDVAPASSVLPTDSPPGVSGELPTPGTQLFSCVEDFYGYLMLRGQHPLTEEHYDMARHGFNISSPTPLPSLSKVRRSIAPLVQPWLLTTSHFEADLPDGDGPVQVQFVAPSTHVRRDMMFADTYEKFLAAEKRPQSGREPEFVDSPFYQDRSAALLSDKLVSRFSLGDADVDVGDVIDVVLLAPHPAQRVKVQKAYFCSHAAGVAPGDGVHAGDFVVICEGVNDTGASGWVVGRHWPSDELPALCWFPEDGAAVQAVRQLRVVLRGHAGQGGAGSADRPRRDISGMKDGVPFIIVSLCFNTDDFQSRVGKRASLGGVYMSYLSWRFQDRRNSHACRVIAVAPARVDSDLVLEAVTADLVEGATSGWLCRRPDGAAVPVFADVAMFVGEYLQVTKSSKMMGYGAKSPCPLCSYRAPGIGGCRYGLDGSSADVGMARTSRRTRHICRAVGEACRSLSD</sequence>
<dbReference type="EMBL" id="CM020618">
    <property type="protein sequence ID" value="KAK1862543.1"/>
    <property type="molecule type" value="Genomic_DNA"/>
</dbReference>
<gene>
    <name evidence="1" type="ORF">I4F81_005111</name>
</gene>
<proteinExistence type="predicted"/>
<name>A0ACC3BY62_PYRYE</name>
<protein>
    <submittedName>
        <fullName evidence="1">Uncharacterized protein</fullName>
    </submittedName>
</protein>
<comment type="caution">
    <text evidence="1">The sequence shown here is derived from an EMBL/GenBank/DDBJ whole genome shotgun (WGS) entry which is preliminary data.</text>
</comment>
<keyword evidence="2" id="KW-1185">Reference proteome</keyword>
<evidence type="ECO:0000313" key="1">
    <source>
        <dbReference type="EMBL" id="KAK1862543.1"/>
    </source>
</evidence>
<evidence type="ECO:0000313" key="2">
    <source>
        <dbReference type="Proteomes" id="UP000798662"/>
    </source>
</evidence>
<organism evidence="1 2">
    <name type="scientific">Pyropia yezoensis</name>
    <name type="common">Susabi-nori</name>
    <name type="synonym">Porphyra yezoensis</name>
    <dbReference type="NCBI Taxonomy" id="2788"/>
    <lineage>
        <taxon>Eukaryota</taxon>
        <taxon>Rhodophyta</taxon>
        <taxon>Bangiophyceae</taxon>
        <taxon>Bangiales</taxon>
        <taxon>Bangiaceae</taxon>
        <taxon>Pyropia</taxon>
    </lineage>
</organism>